<dbReference type="Pfam" id="PF05050">
    <property type="entry name" value="Methyltransf_21"/>
    <property type="match status" value="1"/>
</dbReference>
<dbReference type="InterPro" id="IPR052514">
    <property type="entry name" value="SAM-dependent_MTase"/>
</dbReference>
<name>A0A2N2F3F6_9BACT</name>
<dbReference type="Gene3D" id="3.40.50.150">
    <property type="entry name" value="Vaccinia Virus protein VP39"/>
    <property type="match status" value="1"/>
</dbReference>
<evidence type="ECO:0000313" key="2">
    <source>
        <dbReference type="EMBL" id="PKN02732.1"/>
    </source>
</evidence>
<dbReference type="InterPro" id="IPR006342">
    <property type="entry name" value="FkbM_mtfrase"/>
</dbReference>
<protein>
    <recommendedName>
        <fullName evidence="1">Methyltransferase FkbM domain-containing protein</fullName>
    </recommendedName>
</protein>
<comment type="caution">
    <text evidence="2">The sequence shown here is derived from an EMBL/GenBank/DDBJ whole genome shotgun (WGS) entry which is preliminary data.</text>
</comment>
<evidence type="ECO:0000313" key="3">
    <source>
        <dbReference type="Proteomes" id="UP000233417"/>
    </source>
</evidence>
<accession>A0A2N2F3F6</accession>
<reference evidence="2 3" key="1">
    <citation type="journal article" date="2017" name="ISME J.">
        <title>Potential for microbial H2 and metal transformations associated with novel bacteria and archaea in deep terrestrial subsurface sediments.</title>
        <authorList>
            <person name="Hernsdorf A.W."/>
            <person name="Amano Y."/>
            <person name="Miyakawa K."/>
            <person name="Ise K."/>
            <person name="Suzuki Y."/>
            <person name="Anantharaman K."/>
            <person name="Probst A."/>
            <person name="Burstein D."/>
            <person name="Thomas B.C."/>
            <person name="Banfield J.F."/>
        </authorList>
    </citation>
    <scope>NUCLEOTIDE SEQUENCE [LARGE SCALE GENOMIC DNA]</scope>
    <source>
        <strain evidence="2">HGW-Dojkabacteria-1</strain>
    </source>
</reference>
<dbReference type="Proteomes" id="UP000233417">
    <property type="component" value="Unassembled WGS sequence"/>
</dbReference>
<dbReference type="EMBL" id="PHAO01000001">
    <property type="protein sequence ID" value="PKN02732.1"/>
    <property type="molecule type" value="Genomic_DNA"/>
</dbReference>
<dbReference type="AlphaFoldDB" id="A0A2N2F3F6"/>
<feature type="domain" description="Methyltransferase FkbM" evidence="1">
    <location>
        <begin position="45"/>
        <end position="200"/>
    </location>
</feature>
<evidence type="ECO:0000259" key="1">
    <source>
        <dbReference type="Pfam" id="PF05050"/>
    </source>
</evidence>
<dbReference type="InterPro" id="IPR029063">
    <property type="entry name" value="SAM-dependent_MTases_sf"/>
</dbReference>
<proteinExistence type="predicted"/>
<dbReference type="PANTHER" id="PTHR34203:SF15">
    <property type="entry name" value="SLL1173 PROTEIN"/>
    <property type="match status" value="1"/>
</dbReference>
<dbReference type="PANTHER" id="PTHR34203">
    <property type="entry name" value="METHYLTRANSFERASE, FKBM FAMILY PROTEIN"/>
    <property type="match status" value="1"/>
</dbReference>
<dbReference type="NCBIfam" id="TIGR01444">
    <property type="entry name" value="fkbM_fam"/>
    <property type="match status" value="1"/>
</dbReference>
<sequence length="232" mass="27239">MQETKLGKFSVVFPNSKEFHSLKKEIWGEDIYHFETEKESPVILDIGSHIGISVLYFKAIYPKSKIFAFEPNPISFKYLEENIYRNNLSNIKAFNKAVWKESTKRDLYVDGTQNEWNSNSSFLEKSWTGKEQTKKIIVDTTTLDEYLKYEVDMLKIDTEGCELTLIKANEHLLMNVNNISIEYHPIQNSKPEDILNILKKYFSIEIYYEGKYIKRLERGKLLTIKGKKLVNN</sequence>
<dbReference type="SUPFAM" id="SSF53335">
    <property type="entry name" value="S-adenosyl-L-methionine-dependent methyltransferases"/>
    <property type="match status" value="1"/>
</dbReference>
<organism evidence="2 3">
    <name type="scientific">Candidatus Dojkabacteria bacterium HGW-Dojkabacteria-1</name>
    <dbReference type="NCBI Taxonomy" id="2013761"/>
    <lineage>
        <taxon>Bacteria</taxon>
        <taxon>Candidatus Dojkabacteria</taxon>
    </lineage>
</organism>
<gene>
    <name evidence="2" type="ORF">CVU76_01710</name>
</gene>